<reference evidence="2" key="1">
    <citation type="journal article" date="2023" name="Commun. Biol.">
        <title>Genome analysis of Parmales, the sister group of diatoms, reveals the evolutionary specialization of diatoms from phago-mixotrophs to photoautotrophs.</title>
        <authorList>
            <person name="Ban H."/>
            <person name="Sato S."/>
            <person name="Yoshikawa S."/>
            <person name="Yamada K."/>
            <person name="Nakamura Y."/>
            <person name="Ichinomiya M."/>
            <person name="Sato N."/>
            <person name="Blanc-Mathieu R."/>
            <person name="Endo H."/>
            <person name="Kuwata A."/>
            <person name="Ogata H."/>
        </authorList>
    </citation>
    <scope>NUCLEOTIDE SEQUENCE [LARGE SCALE GENOMIC DNA]</scope>
</reference>
<sequence>MDFGNLFQTTYTTEKFTFFKSSMPPASTPPTFDVEILSSPSAATDFDKTGEVVWPVSVLLAQFLLSYAGLRARIEDSEPTSPLRILELGSGVGLPSAAVLEYYAGFKNRISLRASDGHEAFITTGEGEAGILSRNLEKYEQNAKAIPLLWGKTQDVLNALPSYDVLFAADVVQWPAVVEPLAMTVHALLHPGKGAEPKKRPVMYLGIVERDNGALKQKFFALLCSYGFSEARQIKYEEYLPRVEGEEGGSDEAVAFTFPAKGAEFGGRICMIYEIELIDFDMVPVLLEAGVTDKLLSSGHEQTITLPCVNASFS</sequence>
<dbReference type="Proteomes" id="UP001162640">
    <property type="component" value="Unassembled WGS sequence"/>
</dbReference>
<protein>
    <submittedName>
        <fullName evidence="1">Uncharacterized protein</fullName>
    </submittedName>
</protein>
<dbReference type="Pfam" id="PF10294">
    <property type="entry name" value="Methyltransf_16"/>
    <property type="match status" value="1"/>
</dbReference>
<dbReference type="EMBL" id="BLQM01000125">
    <property type="protein sequence ID" value="GMH66797.1"/>
    <property type="molecule type" value="Genomic_DNA"/>
</dbReference>
<accession>A0A9W7E5G1</accession>
<evidence type="ECO:0000313" key="2">
    <source>
        <dbReference type="Proteomes" id="UP001162640"/>
    </source>
</evidence>
<dbReference type="SUPFAM" id="SSF53335">
    <property type="entry name" value="S-adenosyl-L-methionine-dependent methyltransferases"/>
    <property type="match status" value="1"/>
</dbReference>
<dbReference type="PANTHER" id="PTHR14614:SF157">
    <property type="entry name" value="METHYLTRANSFERASE TYPE 12 DOMAIN-CONTAINING PROTEIN"/>
    <property type="match status" value="1"/>
</dbReference>
<proteinExistence type="predicted"/>
<dbReference type="PANTHER" id="PTHR14614">
    <property type="entry name" value="HEPATOCELLULAR CARCINOMA-ASSOCIATED ANTIGEN"/>
    <property type="match status" value="1"/>
</dbReference>
<comment type="caution">
    <text evidence="1">The sequence shown here is derived from an EMBL/GenBank/DDBJ whole genome shotgun (WGS) entry which is preliminary data.</text>
</comment>
<dbReference type="InterPro" id="IPR019410">
    <property type="entry name" value="Methyltransf_16"/>
</dbReference>
<dbReference type="Gene3D" id="3.40.50.150">
    <property type="entry name" value="Vaccinia Virus protein VP39"/>
    <property type="match status" value="1"/>
</dbReference>
<organism evidence="1 2">
    <name type="scientific">Triparma laevis f. inornata</name>
    <dbReference type="NCBI Taxonomy" id="1714386"/>
    <lineage>
        <taxon>Eukaryota</taxon>
        <taxon>Sar</taxon>
        <taxon>Stramenopiles</taxon>
        <taxon>Ochrophyta</taxon>
        <taxon>Bolidophyceae</taxon>
        <taxon>Parmales</taxon>
        <taxon>Triparmaceae</taxon>
        <taxon>Triparma</taxon>
    </lineage>
</organism>
<dbReference type="AlphaFoldDB" id="A0A9W7E5G1"/>
<gene>
    <name evidence="1" type="ORF">TL16_g04510</name>
</gene>
<evidence type="ECO:0000313" key="1">
    <source>
        <dbReference type="EMBL" id="GMH66797.1"/>
    </source>
</evidence>
<dbReference type="InterPro" id="IPR029063">
    <property type="entry name" value="SAM-dependent_MTases_sf"/>
</dbReference>
<name>A0A9W7E5G1_9STRA</name>